<dbReference type="GO" id="GO:0016020">
    <property type="term" value="C:membrane"/>
    <property type="evidence" value="ECO:0007669"/>
    <property type="project" value="UniProtKB-SubCell"/>
</dbReference>
<evidence type="ECO:0000259" key="8">
    <source>
        <dbReference type="Pfam" id="PF00005"/>
    </source>
</evidence>
<dbReference type="InterPro" id="IPR050352">
    <property type="entry name" value="ABCG_transporters"/>
</dbReference>
<reference evidence="9" key="1">
    <citation type="submission" date="2020-04" db="EMBL/GenBank/DDBJ databases">
        <authorList>
            <person name="Alioto T."/>
            <person name="Alioto T."/>
            <person name="Gomez Garrido J."/>
        </authorList>
    </citation>
    <scope>NUCLEOTIDE SEQUENCE</scope>
    <source>
        <strain evidence="9">A484AB</strain>
    </source>
</reference>
<organism evidence="9 10">
    <name type="scientific">Paramuricea clavata</name>
    <name type="common">Red gorgonian</name>
    <name type="synonym">Violescent sea-whip</name>
    <dbReference type="NCBI Taxonomy" id="317549"/>
    <lineage>
        <taxon>Eukaryota</taxon>
        <taxon>Metazoa</taxon>
        <taxon>Cnidaria</taxon>
        <taxon>Anthozoa</taxon>
        <taxon>Octocorallia</taxon>
        <taxon>Malacalcyonacea</taxon>
        <taxon>Plexauridae</taxon>
        <taxon>Paramuricea</taxon>
    </lineage>
</organism>
<dbReference type="InterPro" id="IPR027417">
    <property type="entry name" value="P-loop_NTPase"/>
</dbReference>
<dbReference type="PANTHER" id="PTHR48041:SF139">
    <property type="entry name" value="PROTEIN SCARLET"/>
    <property type="match status" value="1"/>
</dbReference>
<evidence type="ECO:0000256" key="5">
    <source>
        <dbReference type="ARBA" id="ARBA00022989"/>
    </source>
</evidence>
<dbReference type="Pfam" id="PF00005">
    <property type="entry name" value="ABC_tran"/>
    <property type="match status" value="1"/>
</dbReference>
<gene>
    <name evidence="9" type="ORF">PACLA_8A078482</name>
</gene>
<dbReference type="AlphaFoldDB" id="A0A7D9HVM2"/>
<keyword evidence="5" id="KW-1133">Transmembrane helix</keyword>
<keyword evidence="4" id="KW-0812">Transmembrane</keyword>
<keyword evidence="6" id="KW-0472">Membrane</keyword>
<feature type="region of interest" description="Disordered" evidence="7">
    <location>
        <begin position="119"/>
        <end position="144"/>
    </location>
</feature>
<feature type="domain" description="ABC transporter" evidence="8">
    <location>
        <begin position="165"/>
        <end position="262"/>
    </location>
</feature>
<dbReference type="OrthoDB" id="66620at2759"/>
<comment type="subcellular location">
    <subcellularLocation>
        <location evidence="1">Membrane</location>
        <topology evidence="1">Multi-pass membrane protein</topology>
    </subcellularLocation>
</comment>
<dbReference type="GO" id="GO:0042626">
    <property type="term" value="F:ATPase-coupled transmembrane transporter activity"/>
    <property type="evidence" value="ECO:0007669"/>
    <property type="project" value="TreeGrafter"/>
</dbReference>
<evidence type="ECO:0000256" key="7">
    <source>
        <dbReference type="SAM" id="MobiDB-lite"/>
    </source>
</evidence>
<evidence type="ECO:0000256" key="2">
    <source>
        <dbReference type="ARBA" id="ARBA00005814"/>
    </source>
</evidence>
<dbReference type="GO" id="GO:0016887">
    <property type="term" value="F:ATP hydrolysis activity"/>
    <property type="evidence" value="ECO:0007669"/>
    <property type="project" value="InterPro"/>
</dbReference>
<evidence type="ECO:0000313" key="10">
    <source>
        <dbReference type="Proteomes" id="UP001152795"/>
    </source>
</evidence>
<dbReference type="PANTHER" id="PTHR48041">
    <property type="entry name" value="ABC TRANSPORTER G FAMILY MEMBER 28"/>
    <property type="match status" value="1"/>
</dbReference>
<dbReference type="GO" id="GO:0005524">
    <property type="term" value="F:ATP binding"/>
    <property type="evidence" value="ECO:0007669"/>
    <property type="project" value="InterPro"/>
</dbReference>
<dbReference type="EMBL" id="CACRXK020001950">
    <property type="protein sequence ID" value="CAB3991959.1"/>
    <property type="molecule type" value="Genomic_DNA"/>
</dbReference>
<dbReference type="SUPFAM" id="SSF52540">
    <property type="entry name" value="P-loop containing nucleoside triphosphate hydrolases"/>
    <property type="match status" value="1"/>
</dbReference>
<dbReference type="Gene3D" id="3.40.50.300">
    <property type="entry name" value="P-loop containing nucleotide triphosphate hydrolases"/>
    <property type="match status" value="1"/>
</dbReference>
<feature type="compositionally biased region" description="Polar residues" evidence="7">
    <location>
        <begin position="132"/>
        <end position="142"/>
    </location>
</feature>
<evidence type="ECO:0000313" key="9">
    <source>
        <dbReference type="EMBL" id="CAB3991959.1"/>
    </source>
</evidence>
<feature type="non-terminal residue" evidence="9">
    <location>
        <position position="272"/>
    </location>
</feature>
<accession>A0A7D9HVM2</accession>
<evidence type="ECO:0000256" key="4">
    <source>
        <dbReference type="ARBA" id="ARBA00022692"/>
    </source>
</evidence>
<evidence type="ECO:0000256" key="1">
    <source>
        <dbReference type="ARBA" id="ARBA00004141"/>
    </source>
</evidence>
<comment type="caution">
    <text evidence="9">The sequence shown here is derived from an EMBL/GenBank/DDBJ whole genome shotgun (WGS) entry which is preliminary data.</text>
</comment>
<dbReference type="Proteomes" id="UP001152795">
    <property type="component" value="Unassembled WGS sequence"/>
</dbReference>
<protein>
    <submittedName>
        <fullName evidence="9">ABC transporter G family member 2</fullName>
    </submittedName>
</protein>
<proteinExistence type="inferred from homology"/>
<dbReference type="InterPro" id="IPR003439">
    <property type="entry name" value="ABC_transporter-like_ATP-bd"/>
</dbReference>
<name>A0A7D9HVM2_PARCT</name>
<comment type="similarity">
    <text evidence="2">Belongs to the ABC transporter superfamily. ABCG family. Eye pigment precursor importer (TC 3.A.1.204) subfamily.</text>
</comment>
<evidence type="ECO:0000256" key="6">
    <source>
        <dbReference type="ARBA" id="ARBA00023136"/>
    </source>
</evidence>
<keyword evidence="3" id="KW-0813">Transport</keyword>
<sequence>MDVSTLAHVVQASCVLHNIFDALKNEFIPDWADAEVLIEEPILPIDETPAPDAKLFRDALAEYFTNVSNHSPYCANVQTVTQETSQETTKAYTSIFYRTVQYLRMVLRHNPGYNQMESNEFSTEEVERRGSNENSGAFNPTHSCDKEMGTSISERNKHSCTLGMNNVTLRLKQGEFIAIIGILGSGKTALLRLLSGRLKCECGQEHLNVNGTGHDEIHNSYSKKTVFLSQFMLRYDGEVTVRQYLFLAALMKMPRNTKNMAKFERVEQIISM</sequence>
<evidence type="ECO:0000256" key="3">
    <source>
        <dbReference type="ARBA" id="ARBA00022448"/>
    </source>
</evidence>
<keyword evidence="10" id="KW-1185">Reference proteome</keyword>